<gene>
    <name evidence="2" type="ORF">HNQ79_002572</name>
</gene>
<name>A0A7X0LQ42_9ACTN</name>
<dbReference type="EMBL" id="JACHEM010000005">
    <property type="protein sequence ID" value="MBB6436109.1"/>
    <property type="molecule type" value="Genomic_DNA"/>
</dbReference>
<feature type="region of interest" description="Disordered" evidence="1">
    <location>
        <begin position="89"/>
        <end position="140"/>
    </location>
</feature>
<feature type="compositionally biased region" description="Low complexity" evidence="1">
    <location>
        <begin position="124"/>
        <end position="140"/>
    </location>
</feature>
<proteinExistence type="predicted"/>
<reference evidence="2 3" key="1">
    <citation type="submission" date="2020-08" db="EMBL/GenBank/DDBJ databases">
        <title>Genomic Encyclopedia of Type Strains, Phase IV (KMG-IV): sequencing the most valuable type-strain genomes for metagenomic binning, comparative biology and taxonomic classification.</title>
        <authorList>
            <person name="Goeker M."/>
        </authorList>
    </citation>
    <scope>NUCLEOTIDE SEQUENCE [LARGE SCALE GENOMIC DNA]</scope>
    <source>
        <strain evidence="2 3">DSM 40141</strain>
    </source>
</reference>
<keyword evidence="3" id="KW-1185">Reference proteome</keyword>
<protein>
    <submittedName>
        <fullName evidence="2">CBS domain containing-hemolysin-like protein</fullName>
    </submittedName>
</protein>
<feature type="region of interest" description="Disordered" evidence="1">
    <location>
        <begin position="1"/>
        <end position="26"/>
    </location>
</feature>
<dbReference type="Gene3D" id="3.10.580.10">
    <property type="entry name" value="CBS-domain"/>
    <property type="match status" value="1"/>
</dbReference>
<feature type="compositionally biased region" description="Basic and acidic residues" evidence="1">
    <location>
        <begin position="89"/>
        <end position="119"/>
    </location>
</feature>
<dbReference type="AlphaFoldDB" id="A0A7X0LQ42"/>
<evidence type="ECO:0000313" key="2">
    <source>
        <dbReference type="EMBL" id="MBB6436109.1"/>
    </source>
</evidence>
<dbReference type="RefSeq" id="WP_185030054.1">
    <property type="nucleotide sequence ID" value="NZ_BNBN01000005.1"/>
</dbReference>
<accession>A0A7X0LQ42</accession>
<evidence type="ECO:0000313" key="3">
    <source>
        <dbReference type="Proteomes" id="UP000540423"/>
    </source>
</evidence>
<sequence>MVRDSSDADLLSPAGGERPRDALELGTRPVGGIFVPAPDMVAVDRTVTPARLERIDAAAGFSRFPTRPTRPTGADLGHFHIKDALDVVERHPPSRIAPHEVTRETARPDRLTPERRAADPRLLGPGPSVPAGPSSSPTPL</sequence>
<organism evidence="2 3">
    <name type="scientific">Streptomyces candidus</name>
    <dbReference type="NCBI Taxonomy" id="67283"/>
    <lineage>
        <taxon>Bacteria</taxon>
        <taxon>Bacillati</taxon>
        <taxon>Actinomycetota</taxon>
        <taxon>Actinomycetes</taxon>
        <taxon>Kitasatosporales</taxon>
        <taxon>Streptomycetaceae</taxon>
        <taxon>Streptomyces</taxon>
    </lineage>
</organism>
<dbReference type="Proteomes" id="UP000540423">
    <property type="component" value="Unassembled WGS sequence"/>
</dbReference>
<evidence type="ECO:0000256" key="1">
    <source>
        <dbReference type="SAM" id="MobiDB-lite"/>
    </source>
</evidence>
<dbReference type="InterPro" id="IPR046342">
    <property type="entry name" value="CBS_dom_sf"/>
</dbReference>
<comment type="caution">
    <text evidence="2">The sequence shown here is derived from an EMBL/GenBank/DDBJ whole genome shotgun (WGS) entry which is preliminary data.</text>
</comment>
<feature type="region of interest" description="Disordered" evidence="1">
    <location>
        <begin position="57"/>
        <end position="76"/>
    </location>
</feature>